<dbReference type="InterPro" id="IPR038422">
    <property type="entry name" value="Cut8/Sts1_sf"/>
</dbReference>
<dbReference type="GO" id="GO:0005737">
    <property type="term" value="C:cytoplasm"/>
    <property type="evidence" value="ECO:0007669"/>
    <property type="project" value="UniProtKB-SubCell"/>
</dbReference>
<evidence type="ECO:0000256" key="4">
    <source>
        <dbReference type="ARBA" id="ARBA00023242"/>
    </source>
</evidence>
<dbReference type="EMBL" id="LK052904">
    <property type="protein sequence ID" value="CDR45600.1"/>
    <property type="molecule type" value="Genomic_DNA"/>
</dbReference>
<dbReference type="PhylomeDB" id="A0A061BCL1"/>
<accession>A0A061BCL1</accession>
<dbReference type="OrthoDB" id="10061064at2759"/>
<protein>
    <recommendedName>
        <fullName evidence="2 5">Tethering factor for nuclear proteasome STS1</fullName>
    </recommendedName>
</protein>
<organism evidence="7">
    <name type="scientific">Cyberlindnera fabianii</name>
    <name type="common">Yeast</name>
    <name type="synonym">Hansenula fabianii</name>
    <dbReference type="NCBI Taxonomy" id="36022"/>
    <lineage>
        <taxon>Eukaryota</taxon>
        <taxon>Fungi</taxon>
        <taxon>Dikarya</taxon>
        <taxon>Ascomycota</taxon>
        <taxon>Saccharomycotina</taxon>
        <taxon>Saccharomycetes</taxon>
        <taxon>Phaffomycetales</taxon>
        <taxon>Phaffomycetaceae</taxon>
        <taxon>Cyberlindnera</taxon>
    </lineage>
</organism>
<comment type="subunit">
    <text evidence="5">Binds the proteasome.</text>
</comment>
<feature type="compositionally biased region" description="Low complexity" evidence="6">
    <location>
        <begin position="37"/>
        <end position="52"/>
    </location>
</feature>
<evidence type="ECO:0000256" key="5">
    <source>
        <dbReference type="RuleBase" id="RU368013"/>
    </source>
</evidence>
<feature type="compositionally biased region" description="Polar residues" evidence="6">
    <location>
        <begin position="22"/>
        <end position="36"/>
    </location>
</feature>
<dbReference type="GO" id="GO:0071630">
    <property type="term" value="P:nuclear protein quality control by the ubiquitin-proteasome system"/>
    <property type="evidence" value="ECO:0007669"/>
    <property type="project" value="UniProtKB-UniRule"/>
</dbReference>
<feature type="compositionally biased region" description="Low complexity" evidence="6">
    <location>
        <begin position="91"/>
        <end position="106"/>
    </location>
</feature>
<dbReference type="PANTHER" id="PTHR28032">
    <property type="entry name" value="FI02826P"/>
    <property type="match status" value="1"/>
</dbReference>
<keyword evidence="4 5" id="KW-0539">Nucleus</keyword>
<keyword evidence="3 5" id="KW-0653">Protein transport</keyword>
<feature type="compositionally biased region" description="Polar residues" evidence="6">
    <location>
        <begin position="1"/>
        <end position="13"/>
    </location>
</feature>
<dbReference type="Pfam" id="PF08559">
    <property type="entry name" value="Cut8"/>
    <property type="match status" value="1"/>
</dbReference>
<comment type="similarity">
    <text evidence="1 5">Belongs to the cut8/STS1 family.</text>
</comment>
<dbReference type="GO" id="GO:0031965">
    <property type="term" value="C:nuclear membrane"/>
    <property type="evidence" value="ECO:0007669"/>
    <property type="project" value="TreeGrafter"/>
</dbReference>
<name>A0A061BCL1_CYBFA</name>
<dbReference type="InterPro" id="IPR013868">
    <property type="entry name" value="Cut8/Sts1_fam"/>
</dbReference>
<sequence length="346" mass="39859">MSLSFSWGFSPKTSESEKPPVQFSQTTEQQIEISQAHQQHQHQQLQQQLQQLQRHKRRHADDDNSSPPGSPSPSRLQQNRKKYDRFRVSKQPQIQQQQQQIQTQQTYKRSRAQVSRIAGHPLPTTRMLEVLDKSQLEQLINNLIQVHPEISQDLNRCSPRPNVEACIGVLESKVRLIEDALPYKVDSASEYAYLRVKPLIEDFLAALSDYTLGFLPPVETVPGTSLEFLDSATLLLHRLPHFDKLSNNYFKDLAYEQLGHTWCMCLREFVTSVHAGVLGLMNNNWEAKIARHNEMSQGKLQSVVDMFKDEMKWLNDEERESSPLKNFSVNNSPCGVKGQMLMDRPK</sequence>
<dbReference type="GO" id="GO:0015031">
    <property type="term" value="P:protein transport"/>
    <property type="evidence" value="ECO:0007669"/>
    <property type="project" value="UniProtKB-UniRule"/>
</dbReference>
<proteinExistence type="inferred from homology"/>
<keyword evidence="5" id="KW-0813">Transport</keyword>
<reference evidence="7" key="1">
    <citation type="journal article" date="2014" name="Genome Announc.">
        <title>Genome sequence of the yeast Cyberlindnera fabianii (Hansenula fabianii).</title>
        <authorList>
            <person name="Freel K.C."/>
            <person name="Sarilar V."/>
            <person name="Neuveglise C."/>
            <person name="Devillers H."/>
            <person name="Friedrich A."/>
            <person name="Schacherer J."/>
        </authorList>
    </citation>
    <scope>NUCLEOTIDE SEQUENCE</scope>
    <source>
        <strain evidence="7">YJS4271</strain>
    </source>
</reference>
<evidence type="ECO:0000256" key="1">
    <source>
        <dbReference type="ARBA" id="ARBA00006199"/>
    </source>
</evidence>
<evidence type="ECO:0000313" key="7">
    <source>
        <dbReference type="EMBL" id="CDR45600.1"/>
    </source>
</evidence>
<dbReference type="GO" id="GO:0031144">
    <property type="term" value="P:proteasome localization"/>
    <property type="evidence" value="ECO:0007669"/>
    <property type="project" value="UniProtKB-UniRule"/>
</dbReference>
<keyword evidence="5" id="KW-0963">Cytoplasm</keyword>
<dbReference type="GO" id="GO:0070628">
    <property type="term" value="F:proteasome binding"/>
    <property type="evidence" value="ECO:0007669"/>
    <property type="project" value="TreeGrafter"/>
</dbReference>
<gene>
    <name evidence="7" type="ORF">CYFA0S_19e00804g</name>
</gene>
<evidence type="ECO:0000256" key="2">
    <source>
        <dbReference type="ARBA" id="ARBA00016204"/>
    </source>
</evidence>
<evidence type="ECO:0000256" key="6">
    <source>
        <dbReference type="SAM" id="MobiDB-lite"/>
    </source>
</evidence>
<feature type="region of interest" description="Disordered" evidence="6">
    <location>
        <begin position="1"/>
        <end position="108"/>
    </location>
</feature>
<dbReference type="AlphaFoldDB" id="A0A061BCL1"/>
<comment type="function">
    <text evidence="5">Involved in ubiquitin-mediated protein degradation. Regulatory factor in the ubiquitin/proteasome pathway that controls the turnover of proteasome substrates. Targets proteasomes to the nucleus and facilitates the degradation of nuclear proteins.</text>
</comment>
<dbReference type="PANTHER" id="PTHR28032:SF1">
    <property type="entry name" value="FI02826P"/>
    <property type="match status" value="1"/>
</dbReference>
<dbReference type="VEuPathDB" id="FungiDB:BON22_0997"/>
<dbReference type="Gene3D" id="1.20.58.1590">
    <property type="entry name" value="Tethering factor for nuclear proteasome Cut8/Sts1"/>
    <property type="match status" value="1"/>
</dbReference>
<evidence type="ECO:0000256" key="3">
    <source>
        <dbReference type="ARBA" id="ARBA00022927"/>
    </source>
</evidence>
<comment type="subcellular location">
    <subcellularLocation>
        <location evidence="5">Cytoplasm</location>
    </subcellularLocation>
    <subcellularLocation>
        <location evidence="5">Nucleus</location>
    </subcellularLocation>
</comment>